<dbReference type="PANTHER" id="PTHR32305:SF15">
    <property type="entry name" value="PROTEIN RHSA-RELATED"/>
    <property type="match status" value="1"/>
</dbReference>
<sequence length="2598" mass="288234">MSKTLLILLGIFFVGALSAKTMNKMNFPMNGNAFVVNGSTNTVTHYAQLPPSENWTTFQNSSQKFYSFTNTLELDQIESTSFVVDFDYKLKITGTLNVWKIGSGDPEPAQNITLEINYDPNTQKTSRRIDYYAYSNVYKSEFIIESVTLTSVASPSDLYEKVASIVELNFGIEQTSFLKPIFSNAPLFYKPCVDNTTNELILSWNIVSYAEEYELEITFKDNYSNNFSTPLPASALRYDFKENSTRIVTKQNYYRIPLVYERGYLLYRVRAVGMGGVDWNKRIPCAWSAGDPFGSVAAFTNKYGPIPSHMGDKINWQLSTTYSDDGKRKDVVQYYDGLFMNRQTVTGVSQLKNMFTQNVLDNSKPNKYKLDDLERKQVLGKVNEVGEQDKSLPIPAGNVSLSPATGISHLPLFPVGCTFYGSEKIKEIIAQEVIYDFNGRPALQILPVPTGTHKITYIKKLNKNIAGSSYSWKDFDTVNNCLLTAHPMSDVASGNALGAGVYYSQKNPNKLGFNAFIPDSKGYPFSRVQYTFDNTGRTYRQAGVGIVHALDIPNLVGHETKFYYAKPNQVELDRMFGNEVGYAERYQKNMVVDPNGQVSVSYLNPEGKTIATALTGLKPDNLIPLDNESNPEVTIHVDLLASNTPDSLEHSLTVNEQFNVAAEAEYKFDYSVNGEKLSYSYCLNNNICLDCIYDLEIKLIYNEACSTIPIFSYNGTFGDLVNPNNPGQLNMDLSCMNSSRNLDTLVTLQAGSYTLVKTLKVNKFAADAYVKLVFKDTCQSVLQEFLDEEINKIDTMDCYQADLSPKPLNECDRARYMMLVDVSPGGQYAQYDITNITINGVVTTIYDASNYPLSVFNPANVLPTHPNWINLGLKLPDGVTPIPDLQSLILNWDNLSFPGIFLQYHPEYCMLDWCDNQNFGKDYDLKLNEALTFQAAIDSTLISTTSTDPIYKQIFDNDPYFHTAPNIALGNDFLAFLAHPCGGTKNLDSFAKEAAYCQAQPASQAIISNMQNNSTNNTPYANPSIPTCVIPSGYHTPGNSAYHAFGSDPATKDYEWQNLRNLYLTYKEKYLYESRRDYSINNGCFNGCIGVQNFWFYPMPFNFSGSSSYPNFSGSGTFNGNSWSAEGHIPINSTDPCGNTRYLYEHKVKRFTNRYDAFSNTTTDIPINLADVNLYDPCATEANINVIQPQVGAVVSQYLCDSLNVSGPVAPRDSCWSSDFTSMLNQNLPNVTVANAITLTGNQISPLIRDIFSTAPISQIHTIILSLIVNSNTNTNVYNVKLKDNNDRVCEFIFSTPMVGGTPKPISTVCCPLTLNANTFSFKITFTDGTTSSINAMTKCQMPLCPPPAFVMPQDSCTTRTSFTLELFSFLSILKAPGTPSSGLYHNEGISQQLDHMMEPFGPIKYSLNQKNCTLTFSPTSVQSEATMSQRKTIRSTADIRTQRQADLHPRPKIPAPCTITFSDCDWMSNDATLISIKPFFPNGIANVVTHEFIITYCKGSRPDTFTVKGNSGCFPVNDCKPPYFCGNDTLPKMPPNNYNACVESKLLTATFIAYSNYEKWIDSLKTDLLSKYYAKCMKAVETMSYDYPDRQFHYTLYYYDQAGNLVRTVPPAGVQLLSPSLSAQIDSDRNAHIINGTAGITAHTLVTNYAYNSLNQNIWQVTPDAGKTTFYYDKLGRIVASQNAKQSLNNDYSYSWYDKLGRIVESGKIHLSGSLNSNVVLNYNNWKTYLYSIPDRSEITFTQYDELFNTTISAKFGPGGQQNLRGRVASIFSFPDKAAQTAGNYRHATHYTYDVTGNVPIVLQDYPTTPLGTKAIAYNFDLLTGKVNEVRYEPGLQDEFRHKYFYDDELRLTKVQTSTKGIIWETEAEYFYYKHGPLARTELGQLKVQGLDYIYTLQGWIKAVNGTTQDRTQDAGSDGIALNNPKQITTQINGQPVNTTVETDANYNSTGSGYHSLHSPVAADAFGYVLGYYNDLVNPDYTPIDPSVSTTTGMDATTIGNVKPLYNGNISRMYTWLQGQDMGGLGMNYRYDQLNRLKSQQGFTIANTGGQSLLGSDAYSMNLIYDPNGNIMKLDRKGRVTNSTMDNLTYNYYPGTNKLAYVQDAVNSNYPETGTVVNGTVTDIDNQSNGNYTYDEIGNLIKDNSEGINSIKWNLQNKITSIAKTGGTQIDFAYDALGNRVYKNYSSGNSVTETYYVRDAQGNILATYEVKNDSLFWNEHYLYGSSRLGIWHPKKYIESPGDGLSGIVDWQNIIPSTVQTIKDSTIRGSKQYELSNHLGNVLATISDRRLQTTPAAQGTSGITADLITATDYYAFGMLMPGRNFSKQTYRYGFNGKENDNDVKGDGNQQDYGMRIYDSRIGKFLTLDPLTKKYPELTPYQFASNTPLEAIDLDGLEKQQSTINDDVPIWVKAFTSASVNDLANQASSYADKAIGVNVSFSLGLKYGVEAGPLKGSIGGSIYSTEIDARASGVTASGNIANTNASLSIGNASVNSGASVGNWNSTTGVQPGIGLNTSISGSLSASDKKNANASVSTSTTGNSTFGMDLGPLSFALTLDPYNMFMSIATSIKTIVVAKAEEVMMEMDPYKYLVPDEAKK</sequence>
<organism evidence="2 3">
    <name type="scientific">Stygiobacter electus</name>
    <dbReference type="NCBI Taxonomy" id="3032292"/>
    <lineage>
        <taxon>Bacteria</taxon>
        <taxon>Pseudomonadati</taxon>
        <taxon>Ignavibacteriota</taxon>
        <taxon>Ignavibacteria</taxon>
        <taxon>Ignavibacteriales</taxon>
        <taxon>Melioribacteraceae</taxon>
        <taxon>Stygiobacter</taxon>
    </lineage>
</organism>
<proteinExistence type="predicted"/>
<feature type="region of interest" description="Disordered" evidence="1">
    <location>
        <begin position="1426"/>
        <end position="1445"/>
    </location>
</feature>
<comment type="caution">
    <text evidence="2">The sequence shown here is derived from an EMBL/GenBank/DDBJ whole genome shotgun (WGS) entry which is preliminary data.</text>
</comment>
<feature type="compositionally biased region" description="Polar residues" evidence="1">
    <location>
        <begin position="1426"/>
        <end position="1440"/>
    </location>
</feature>
<evidence type="ECO:0000313" key="2">
    <source>
        <dbReference type="EMBL" id="MDF1612336.1"/>
    </source>
</evidence>
<dbReference type="InterPro" id="IPR022385">
    <property type="entry name" value="Rhs_assc_core"/>
</dbReference>
<reference evidence="2" key="1">
    <citation type="submission" date="2023-03" db="EMBL/GenBank/DDBJ databases">
        <title>Stygiobacter electus gen. nov., sp. nov., facultatively anaerobic thermotolerant bacterium of the class Ignavibacteria from a well of Yessentuki mineral water deposit.</title>
        <authorList>
            <person name="Podosokorskaya O.A."/>
            <person name="Elcheninov A.G."/>
            <person name="Petrova N.F."/>
            <person name="Zavarzina D.G."/>
            <person name="Kublanov I.V."/>
            <person name="Merkel A.Y."/>
        </authorList>
    </citation>
    <scope>NUCLEOTIDE SEQUENCE</scope>
    <source>
        <strain evidence="2">09-Me</strain>
    </source>
</reference>
<dbReference type="EMBL" id="JARGDL010000012">
    <property type="protein sequence ID" value="MDF1612336.1"/>
    <property type="molecule type" value="Genomic_DNA"/>
</dbReference>
<dbReference type="RefSeq" id="WP_321536106.1">
    <property type="nucleotide sequence ID" value="NZ_JARGDL010000012.1"/>
</dbReference>
<dbReference type="InterPro" id="IPR050708">
    <property type="entry name" value="T6SS_VgrG/RHS"/>
</dbReference>
<protein>
    <submittedName>
        <fullName evidence="2">Uncharacterized protein</fullName>
    </submittedName>
</protein>
<name>A0AAE3NYB4_9BACT</name>
<accession>A0AAE3NYB4</accession>
<evidence type="ECO:0000313" key="3">
    <source>
        <dbReference type="Proteomes" id="UP001221302"/>
    </source>
</evidence>
<gene>
    <name evidence="2" type="ORF">P0M35_09250</name>
</gene>
<dbReference type="Gene3D" id="2.180.10.10">
    <property type="entry name" value="RHS repeat-associated core"/>
    <property type="match status" value="1"/>
</dbReference>
<dbReference type="NCBIfam" id="TIGR03696">
    <property type="entry name" value="Rhs_assc_core"/>
    <property type="match status" value="1"/>
</dbReference>
<keyword evidence="3" id="KW-1185">Reference proteome</keyword>
<dbReference type="PANTHER" id="PTHR32305">
    <property type="match status" value="1"/>
</dbReference>
<evidence type="ECO:0000256" key="1">
    <source>
        <dbReference type="SAM" id="MobiDB-lite"/>
    </source>
</evidence>
<dbReference type="Proteomes" id="UP001221302">
    <property type="component" value="Unassembled WGS sequence"/>
</dbReference>